<evidence type="ECO:0000256" key="3">
    <source>
        <dbReference type="ARBA" id="ARBA00001946"/>
    </source>
</evidence>
<dbReference type="GO" id="GO:0006228">
    <property type="term" value="P:UTP biosynthetic process"/>
    <property type="evidence" value="ECO:0007669"/>
    <property type="project" value="InterPro"/>
</dbReference>
<keyword evidence="8 12" id="KW-0067">ATP-binding</keyword>
<proteinExistence type="inferred from homology"/>
<dbReference type="InterPro" id="IPR036850">
    <property type="entry name" value="NDK-like_dom_sf"/>
</dbReference>
<evidence type="ECO:0000256" key="2">
    <source>
        <dbReference type="ARBA" id="ARBA00000937"/>
    </source>
</evidence>
<evidence type="ECO:0000256" key="4">
    <source>
        <dbReference type="ARBA" id="ARBA00008142"/>
    </source>
</evidence>
<comment type="cofactor">
    <cofactor evidence="3">
        <name>Mg(2+)</name>
        <dbReference type="ChEBI" id="CHEBI:18420"/>
    </cofactor>
</comment>
<evidence type="ECO:0000256" key="10">
    <source>
        <dbReference type="PROSITE-ProRule" id="PRU00706"/>
    </source>
</evidence>
<organism evidence="14 15">
    <name type="scientific">Olea europaea subsp. europaea</name>
    <dbReference type="NCBI Taxonomy" id="158383"/>
    <lineage>
        <taxon>Eukaryota</taxon>
        <taxon>Viridiplantae</taxon>
        <taxon>Streptophyta</taxon>
        <taxon>Embryophyta</taxon>
        <taxon>Tracheophyta</taxon>
        <taxon>Spermatophyta</taxon>
        <taxon>Magnoliopsida</taxon>
        <taxon>eudicotyledons</taxon>
        <taxon>Gunneridae</taxon>
        <taxon>Pentapetalae</taxon>
        <taxon>asterids</taxon>
        <taxon>lamiids</taxon>
        <taxon>Lamiales</taxon>
        <taxon>Oleaceae</taxon>
        <taxon>Oleeae</taxon>
        <taxon>Olea</taxon>
    </lineage>
</organism>
<dbReference type="EC" id="2.7.4.6" evidence="12"/>
<keyword evidence="5 12" id="KW-0808">Transferase</keyword>
<evidence type="ECO:0000256" key="8">
    <source>
        <dbReference type="ARBA" id="ARBA00022840"/>
    </source>
</evidence>
<evidence type="ECO:0000256" key="11">
    <source>
        <dbReference type="RuleBase" id="RU004011"/>
    </source>
</evidence>
<dbReference type="GO" id="GO:0004550">
    <property type="term" value="F:nucleoside diphosphate kinase activity"/>
    <property type="evidence" value="ECO:0007669"/>
    <property type="project" value="UniProtKB-EC"/>
</dbReference>
<keyword evidence="15" id="KW-1185">Reference proteome</keyword>
<comment type="caution">
    <text evidence="10">Lacks conserved residue(s) required for the propagation of feature annotation.</text>
</comment>
<comment type="catalytic activity">
    <reaction evidence="1 12">
        <text>a 2'-deoxyribonucleoside 5'-diphosphate + ATP = a 2'-deoxyribonucleoside 5'-triphosphate + ADP</text>
        <dbReference type="Rhea" id="RHEA:44640"/>
        <dbReference type="ChEBI" id="CHEBI:30616"/>
        <dbReference type="ChEBI" id="CHEBI:61560"/>
        <dbReference type="ChEBI" id="CHEBI:73316"/>
        <dbReference type="ChEBI" id="CHEBI:456216"/>
        <dbReference type="EC" id="2.7.4.6"/>
    </reaction>
</comment>
<dbReference type="Gramene" id="OE9A060031T1">
    <property type="protein sequence ID" value="OE9A060031C1"/>
    <property type="gene ID" value="OE9A060031"/>
</dbReference>
<dbReference type="GO" id="GO:0005524">
    <property type="term" value="F:ATP binding"/>
    <property type="evidence" value="ECO:0007669"/>
    <property type="project" value="UniProtKB-KW"/>
</dbReference>
<dbReference type="PROSITE" id="PS51374">
    <property type="entry name" value="NDPK_LIKE"/>
    <property type="match status" value="1"/>
</dbReference>
<accession>A0A8S0S1Y1</accession>
<reference evidence="14 15" key="1">
    <citation type="submission" date="2019-12" db="EMBL/GenBank/DDBJ databases">
        <authorList>
            <person name="Alioto T."/>
            <person name="Alioto T."/>
            <person name="Gomez Garrido J."/>
        </authorList>
    </citation>
    <scope>NUCLEOTIDE SEQUENCE [LARGE SCALE GENOMIC DNA]</scope>
</reference>
<dbReference type="PANTHER" id="PTHR11349">
    <property type="entry name" value="NUCLEOSIDE DIPHOSPHATE KINASE"/>
    <property type="match status" value="1"/>
</dbReference>
<protein>
    <recommendedName>
        <fullName evidence="12">Nucleoside diphosphate kinase</fullName>
        <ecNumber evidence="12">2.7.4.6</ecNumber>
    </recommendedName>
</protein>
<comment type="catalytic activity">
    <reaction evidence="2">
        <text>a ribonucleoside 5'-diphosphate + ATP = a ribonucleoside 5'-triphosphate + ADP</text>
        <dbReference type="Rhea" id="RHEA:18113"/>
        <dbReference type="ChEBI" id="CHEBI:30616"/>
        <dbReference type="ChEBI" id="CHEBI:57930"/>
        <dbReference type="ChEBI" id="CHEBI:61557"/>
        <dbReference type="ChEBI" id="CHEBI:456216"/>
        <dbReference type="EC" id="2.7.4.6"/>
    </reaction>
</comment>
<keyword evidence="7 12" id="KW-0418">Kinase</keyword>
<feature type="domain" description="Nucleoside diphosphate kinase-like" evidence="13">
    <location>
        <begin position="41"/>
        <end position="136"/>
    </location>
</feature>
<evidence type="ECO:0000256" key="6">
    <source>
        <dbReference type="ARBA" id="ARBA00022741"/>
    </source>
</evidence>
<dbReference type="Gene3D" id="3.30.70.141">
    <property type="entry name" value="Nucleoside diphosphate kinase-like domain"/>
    <property type="match status" value="1"/>
</dbReference>
<comment type="similarity">
    <text evidence="4 10 11">Belongs to the NDK family.</text>
</comment>
<evidence type="ECO:0000313" key="15">
    <source>
        <dbReference type="Proteomes" id="UP000594638"/>
    </source>
</evidence>
<dbReference type="InterPro" id="IPR034907">
    <property type="entry name" value="NDK-like_dom"/>
</dbReference>
<dbReference type="PRINTS" id="PR01243">
    <property type="entry name" value="NUCDPKINASE"/>
</dbReference>
<comment type="function">
    <text evidence="9">Major role in the synthesis of nucleoside triphosphates other than ATP. The ATP gamma phosphate is transferred to the NDP beta phosphate via a ping-pong mechanism, using a phosphorylated active-site intermediate.</text>
</comment>
<name>A0A8S0S1Y1_OLEEU</name>
<dbReference type="SUPFAM" id="SSF54919">
    <property type="entry name" value="Nucleoside diphosphate kinase, NDK"/>
    <property type="match status" value="1"/>
</dbReference>
<keyword evidence="6 12" id="KW-0547">Nucleotide-binding</keyword>
<evidence type="ECO:0000256" key="7">
    <source>
        <dbReference type="ARBA" id="ARBA00022777"/>
    </source>
</evidence>
<dbReference type="GO" id="GO:0006183">
    <property type="term" value="P:GTP biosynthetic process"/>
    <property type="evidence" value="ECO:0007669"/>
    <property type="project" value="InterPro"/>
</dbReference>
<dbReference type="AlphaFoldDB" id="A0A8S0S1Y1"/>
<evidence type="ECO:0000313" key="14">
    <source>
        <dbReference type="EMBL" id="CAA2985634.1"/>
    </source>
</evidence>
<evidence type="ECO:0000256" key="9">
    <source>
        <dbReference type="ARBA" id="ARBA00025669"/>
    </source>
</evidence>
<dbReference type="SMART" id="SM00562">
    <property type="entry name" value="NDK"/>
    <property type="match status" value="1"/>
</dbReference>
<gene>
    <name evidence="14" type="ORF">OLEA9_A060031</name>
</gene>
<sequence>MRSQFADLRGLFSPLLLSRLLVPFRGSYDNDEVPDEYRTSSRGRSAAAAATVSCRGRASSLASSGASESGNKYRSWIAGAIALPSAGATDPHKSEPGTIRGDLAVVVGRNIIHGSDGLEIAKDGIKMWFKPEELISYMSNAGKWIYGDN</sequence>
<evidence type="ECO:0000256" key="1">
    <source>
        <dbReference type="ARBA" id="ARBA00000082"/>
    </source>
</evidence>
<dbReference type="Proteomes" id="UP000594638">
    <property type="component" value="Unassembled WGS sequence"/>
</dbReference>
<evidence type="ECO:0000259" key="13">
    <source>
        <dbReference type="SMART" id="SM00562"/>
    </source>
</evidence>
<evidence type="ECO:0000256" key="5">
    <source>
        <dbReference type="ARBA" id="ARBA00022679"/>
    </source>
</evidence>
<dbReference type="InterPro" id="IPR001564">
    <property type="entry name" value="Nucleoside_diP_kinase"/>
</dbReference>
<dbReference type="EMBL" id="CACTIH010003818">
    <property type="protein sequence ID" value="CAA2985634.1"/>
    <property type="molecule type" value="Genomic_DNA"/>
</dbReference>
<dbReference type="GO" id="GO:0006241">
    <property type="term" value="P:CTP biosynthetic process"/>
    <property type="evidence" value="ECO:0007669"/>
    <property type="project" value="InterPro"/>
</dbReference>
<dbReference type="OrthoDB" id="2162449at2759"/>
<comment type="caution">
    <text evidence="14">The sequence shown here is derived from an EMBL/GenBank/DDBJ whole genome shotgun (WGS) entry which is preliminary data.</text>
</comment>
<dbReference type="PROSITE" id="PS00469">
    <property type="entry name" value="NDPK"/>
    <property type="match status" value="1"/>
</dbReference>
<dbReference type="Pfam" id="PF00334">
    <property type="entry name" value="NDK"/>
    <property type="match status" value="1"/>
</dbReference>
<evidence type="ECO:0000256" key="12">
    <source>
        <dbReference type="RuleBase" id="RU004013"/>
    </source>
</evidence>
<dbReference type="InterPro" id="IPR023005">
    <property type="entry name" value="Nucleoside_diP_kinase_AS"/>
</dbReference>